<sequence>MSSSPSQGPFILVSGANRGIGLDLVKNLVQQHPQAVVFAGARDPTSATALNEIASKNGNVHVIQLTVDDEESNKKAVDEVKKITERLDIVIANAGINSPFVPLQNDDIAMFKTNFQVNTLGPVYLYQATFPLLVATRETDPSLPAPKFFITSSLIASFSDCPPMFLNGSYGASKAAANYVAHVIHEQTEKYNAVVIPYHPGLVATDMGAKSAAEMGVDFTSLPGAISPEQAGKEYADLVTKATRAEHGGKFWGQGIAEPIPW</sequence>
<name>A0A8H3YI89_9TREE</name>
<keyword evidence="5" id="KW-1185">Reference proteome</keyword>
<dbReference type="GO" id="GO:0005737">
    <property type="term" value="C:cytoplasm"/>
    <property type="evidence" value="ECO:0007669"/>
    <property type="project" value="TreeGrafter"/>
</dbReference>
<reference evidence="4" key="1">
    <citation type="submission" date="2020-07" db="EMBL/GenBank/DDBJ databases">
        <title>Draft Genome Sequence of a Deep-Sea Yeast, Naganishia (Cryptococcus) liquefaciens strain N6.</title>
        <authorList>
            <person name="Han Y.W."/>
            <person name="Kajitani R."/>
            <person name="Morimoto H."/>
            <person name="Parhat M."/>
            <person name="Tsubouchi H."/>
            <person name="Bakenova O."/>
            <person name="Ogata M."/>
            <person name="Argunhan B."/>
            <person name="Aoki R."/>
            <person name="Kajiwara S."/>
            <person name="Itoh T."/>
            <person name="Iwasaki H."/>
        </authorList>
    </citation>
    <scope>NUCLEOTIDE SEQUENCE</scope>
    <source>
        <strain evidence="4">N6</strain>
    </source>
</reference>
<dbReference type="InterPro" id="IPR051468">
    <property type="entry name" value="Fungal_SecMetab_SDRs"/>
</dbReference>
<dbReference type="Proteomes" id="UP000620104">
    <property type="component" value="Unassembled WGS sequence"/>
</dbReference>
<dbReference type="Gene3D" id="3.40.50.720">
    <property type="entry name" value="NAD(P)-binding Rossmann-like Domain"/>
    <property type="match status" value="1"/>
</dbReference>
<keyword evidence="3" id="KW-0560">Oxidoreductase</keyword>
<comment type="caution">
    <text evidence="4">The sequence shown here is derived from an EMBL/GenBank/DDBJ whole genome shotgun (WGS) entry which is preliminary data.</text>
</comment>
<proteinExistence type="inferred from homology"/>
<dbReference type="InterPro" id="IPR036291">
    <property type="entry name" value="NAD(P)-bd_dom_sf"/>
</dbReference>
<comment type="similarity">
    <text evidence="1">Belongs to the short-chain dehydrogenases/reductases (SDR) family.</text>
</comment>
<dbReference type="Pfam" id="PF00106">
    <property type="entry name" value="adh_short"/>
    <property type="match status" value="1"/>
</dbReference>
<dbReference type="PANTHER" id="PTHR43544">
    <property type="entry name" value="SHORT-CHAIN DEHYDROGENASE/REDUCTASE"/>
    <property type="match status" value="1"/>
</dbReference>
<evidence type="ECO:0000256" key="3">
    <source>
        <dbReference type="ARBA" id="ARBA00023002"/>
    </source>
</evidence>
<evidence type="ECO:0000256" key="2">
    <source>
        <dbReference type="ARBA" id="ARBA00022857"/>
    </source>
</evidence>
<accession>A0A8H3YI89</accession>
<dbReference type="OrthoDB" id="9876299at2759"/>
<keyword evidence="2" id="KW-0521">NADP</keyword>
<gene>
    <name evidence="4" type="ORF">NliqN6_5364</name>
</gene>
<dbReference type="PRINTS" id="PR00081">
    <property type="entry name" value="GDHRDH"/>
</dbReference>
<evidence type="ECO:0008006" key="6">
    <source>
        <dbReference type="Google" id="ProtNLM"/>
    </source>
</evidence>
<dbReference type="PANTHER" id="PTHR43544:SF7">
    <property type="entry name" value="NADB-LER2"/>
    <property type="match status" value="1"/>
</dbReference>
<protein>
    <recommendedName>
        <fullName evidence="6">NAD(P)-binding protein</fullName>
    </recommendedName>
</protein>
<dbReference type="SUPFAM" id="SSF51735">
    <property type="entry name" value="NAD(P)-binding Rossmann-fold domains"/>
    <property type="match status" value="1"/>
</dbReference>
<dbReference type="AlphaFoldDB" id="A0A8H3YI89"/>
<evidence type="ECO:0000313" key="5">
    <source>
        <dbReference type="Proteomes" id="UP000620104"/>
    </source>
</evidence>
<dbReference type="GO" id="GO:0016491">
    <property type="term" value="F:oxidoreductase activity"/>
    <property type="evidence" value="ECO:0007669"/>
    <property type="project" value="UniProtKB-KW"/>
</dbReference>
<evidence type="ECO:0000256" key="1">
    <source>
        <dbReference type="ARBA" id="ARBA00006484"/>
    </source>
</evidence>
<dbReference type="EMBL" id="BLZA01000032">
    <property type="protein sequence ID" value="GHJ88962.1"/>
    <property type="molecule type" value="Genomic_DNA"/>
</dbReference>
<organism evidence="4 5">
    <name type="scientific">Naganishia liquefaciens</name>
    <dbReference type="NCBI Taxonomy" id="104408"/>
    <lineage>
        <taxon>Eukaryota</taxon>
        <taxon>Fungi</taxon>
        <taxon>Dikarya</taxon>
        <taxon>Basidiomycota</taxon>
        <taxon>Agaricomycotina</taxon>
        <taxon>Tremellomycetes</taxon>
        <taxon>Filobasidiales</taxon>
        <taxon>Filobasidiaceae</taxon>
        <taxon>Naganishia</taxon>
    </lineage>
</organism>
<evidence type="ECO:0000313" key="4">
    <source>
        <dbReference type="EMBL" id="GHJ88962.1"/>
    </source>
</evidence>
<dbReference type="InterPro" id="IPR002347">
    <property type="entry name" value="SDR_fam"/>
</dbReference>